<evidence type="ECO:0000256" key="1">
    <source>
        <dbReference type="SAM" id="SignalP"/>
    </source>
</evidence>
<dbReference type="PROSITE" id="PS50914">
    <property type="entry name" value="BON"/>
    <property type="match status" value="2"/>
</dbReference>
<organism evidence="3 4">
    <name type="scientific">Salinimonas marina</name>
    <dbReference type="NCBI Taxonomy" id="2785918"/>
    <lineage>
        <taxon>Bacteria</taxon>
        <taxon>Pseudomonadati</taxon>
        <taxon>Pseudomonadota</taxon>
        <taxon>Gammaproteobacteria</taxon>
        <taxon>Alteromonadales</taxon>
        <taxon>Alteromonadaceae</taxon>
        <taxon>Alteromonas/Salinimonas group</taxon>
        <taxon>Salinimonas</taxon>
    </lineage>
</organism>
<keyword evidence="1" id="KW-0732">Signal</keyword>
<dbReference type="InterPro" id="IPR051686">
    <property type="entry name" value="Lipoprotein_DolP"/>
</dbReference>
<evidence type="ECO:0000259" key="2">
    <source>
        <dbReference type="PROSITE" id="PS50914"/>
    </source>
</evidence>
<dbReference type="PANTHER" id="PTHR34606">
    <property type="entry name" value="BON DOMAIN-CONTAINING PROTEIN"/>
    <property type="match status" value="1"/>
</dbReference>
<dbReference type="Proteomes" id="UP000595095">
    <property type="component" value="Chromosome"/>
</dbReference>
<dbReference type="Pfam" id="PF04972">
    <property type="entry name" value="BON"/>
    <property type="match status" value="2"/>
</dbReference>
<feature type="domain" description="BON" evidence="2">
    <location>
        <begin position="127"/>
        <end position="193"/>
    </location>
</feature>
<feature type="signal peptide" evidence="1">
    <location>
        <begin position="1"/>
        <end position="24"/>
    </location>
</feature>
<dbReference type="EMBL" id="CP064795">
    <property type="protein sequence ID" value="QPG06236.1"/>
    <property type="molecule type" value="Genomic_DNA"/>
</dbReference>
<accession>A0A7S9DYC2</accession>
<name>A0A7S9DYC2_9ALTE</name>
<evidence type="ECO:0000313" key="3">
    <source>
        <dbReference type="EMBL" id="QPG06236.1"/>
    </source>
</evidence>
<dbReference type="AlphaFoldDB" id="A0A7S9DYC2"/>
<dbReference type="InterPro" id="IPR007055">
    <property type="entry name" value="BON_dom"/>
</dbReference>
<sequence>MTIRWLSACSLALVVTLSSIQGCAVLAVGAGAAAAKVAHDRRTVGTQLDDQNAEGKVAFRWSDNERLKNETNLQVDIYNGVALITGQAPDQQLINQAVAQVKQVDHVRKIHNQVRVGQPLGASAQAYDIWLANKVRAKLLANENVPTLQVRVVVQHAEVFLMGRVNNQEATFAVDIARNVEGVTRVVRAFEIQ</sequence>
<dbReference type="PROSITE" id="PS51257">
    <property type="entry name" value="PROKAR_LIPOPROTEIN"/>
    <property type="match status" value="1"/>
</dbReference>
<keyword evidence="4" id="KW-1185">Reference proteome</keyword>
<dbReference type="KEGG" id="smaa:IT774_03240"/>
<feature type="chain" id="PRO_5033019453" evidence="1">
    <location>
        <begin position="25"/>
        <end position="193"/>
    </location>
</feature>
<feature type="domain" description="BON" evidence="2">
    <location>
        <begin position="49"/>
        <end position="118"/>
    </location>
</feature>
<proteinExistence type="predicted"/>
<protein>
    <submittedName>
        <fullName evidence="3">BON domain-containing protein</fullName>
    </submittedName>
</protein>
<dbReference type="PANTHER" id="PTHR34606:SF4">
    <property type="entry name" value="OUTER MEMBRANE LIPOPROTEIN DOLP"/>
    <property type="match status" value="1"/>
</dbReference>
<dbReference type="Gene3D" id="3.40.1520.20">
    <property type="match status" value="1"/>
</dbReference>
<evidence type="ECO:0000313" key="4">
    <source>
        <dbReference type="Proteomes" id="UP000595095"/>
    </source>
</evidence>
<dbReference type="RefSeq" id="WP_195811313.1">
    <property type="nucleotide sequence ID" value="NZ_CP064795.1"/>
</dbReference>
<gene>
    <name evidence="3" type="ORF">IT774_03240</name>
</gene>
<reference evidence="3 4" key="1">
    <citation type="submission" date="2020-11" db="EMBL/GenBank/DDBJ databases">
        <title>Complete genome sequence for Salinimonas sp. strain G2-b.</title>
        <authorList>
            <person name="Park S.-J."/>
        </authorList>
    </citation>
    <scope>NUCLEOTIDE SEQUENCE [LARGE SCALE GENOMIC DNA]</scope>
    <source>
        <strain evidence="3 4">G2-b</strain>
    </source>
</reference>